<feature type="compositionally biased region" description="Polar residues" evidence="1">
    <location>
        <begin position="54"/>
        <end position="63"/>
    </location>
</feature>
<dbReference type="EMBL" id="GL891303">
    <property type="protein sequence ID" value="EGO59666.1"/>
    <property type="molecule type" value="Genomic_DNA"/>
</dbReference>
<reference evidence="3" key="1">
    <citation type="journal article" date="2011" name="Genetics">
        <title>Massive changes in genome architecture accompany the transition to self-fertility in the filamentous fungus Neurospora tetrasperma.</title>
        <authorList>
            <person name="Ellison C.E."/>
            <person name="Stajich J.E."/>
            <person name="Jacobson D.J."/>
            <person name="Natvig D.O."/>
            <person name="Lapidus A."/>
            <person name="Foster B."/>
            <person name="Aerts A."/>
            <person name="Riley R."/>
            <person name="Lindquist E.A."/>
            <person name="Grigoriev I.V."/>
            <person name="Taylor J.W."/>
        </authorList>
    </citation>
    <scope>NUCLEOTIDE SEQUENCE [LARGE SCALE GENOMIC DNA]</scope>
    <source>
        <strain evidence="3">FGSC 2508 / P0657</strain>
    </source>
</reference>
<dbReference type="HOGENOM" id="CLU_2886334_0_0_1"/>
<feature type="compositionally biased region" description="Basic and acidic residues" evidence="1">
    <location>
        <begin position="10"/>
        <end position="22"/>
    </location>
</feature>
<dbReference type="GeneID" id="20827681"/>
<evidence type="ECO:0000313" key="3">
    <source>
        <dbReference type="Proteomes" id="UP000008065"/>
    </source>
</evidence>
<evidence type="ECO:0000313" key="2">
    <source>
        <dbReference type="EMBL" id="EGO59666.1"/>
    </source>
</evidence>
<name>F8MHQ5_NEUT8</name>
<protein>
    <submittedName>
        <fullName evidence="2">Uncharacterized protein</fullName>
    </submittedName>
</protein>
<organism evidence="2 3">
    <name type="scientific">Neurospora tetrasperma (strain FGSC 2508 / ATCC MYA-4615 / P0657)</name>
    <dbReference type="NCBI Taxonomy" id="510951"/>
    <lineage>
        <taxon>Eukaryota</taxon>
        <taxon>Fungi</taxon>
        <taxon>Dikarya</taxon>
        <taxon>Ascomycota</taxon>
        <taxon>Pezizomycotina</taxon>
        <taxon>Sordariomycetes</taxon>
        <taxon>Sordariomycetidae</taxon>
        <taxon>Sordariales</taxon>
        <taxon>Sordariaceae</taxon>
        <taxon>Neurospora</taxon>
    </lineage>
</organism>
<dbReference type="Proteomes" id="UP000008065">
    <property type="component" value="Unassembled WGS sequence"/>
</dbReference>
<feature type="compositionally biased region" description="Basic residues" evidence="1">
    <location>
        <begin position="43"/>
        <end position="53"/>
    </location>
</feature>
<dbReference type="KEGG" id="nte:NEUTE1DRAFT39302"/>
<evidence type="ECO:0000256" key="1">
    <source>
        <dbReference type="SAM" id="MobiDB-lite"/>
    </source>
</evidence>
<dbReference type="RefSeq" id="XP_009848786.1">
    <property type="nucleotide sequence ID" value="XM_009850484.1"/>
</dbReference>
<keyword evidence="3" id="KW-1185">Reference proteome</keyword>
<gene>
    <name evidence="2" type="ORF">NEUTE1DRAFT_39302</name>
</gene>
<sequence length="63" mass="7310">MYGRTGEFVHMNDLELSSKEKSPMMGETVDPQASRPEELPKLCHIKSRNRSRRSPQYTSPCRE</sequence>
<proteinExistence type="predicted"/>
<feature type="region of interest" description="Disordered" evidence="1">
    <location>
        <begin position="1"/>
        <end position="63"/>
    </location>
</feature>
<accession>F8MHQ5</accession>
<dbReference type="VEuPathDB" id="FungiDB:NEUTE1DRAFT_39302"/>
<dbReference type="AlphaFoldDB" id="F8MHQ5"/>